<organism evidence="3 4">
    <name type="scientific">Stutzerimonas xanthomarina</name>
    <dbReference type="NCBI Taxonomy" id="271420"/>
    <lineage>
        <taxon>Bacteria</taxon>
        <taxon>Pseudomonadati</taxon>
        <taxon>Pseudomonadota</taxon>
        <taxon>Gammaproteobacteria</taxon>
        <taxon>Pseudomonadales</taxon>
        <taxon>Pseudomonadaceae</taxon>
        <taxon>Stutzerimonas</taxon>
    </lineage>
</organism>
<proteinExistence type="predicted"/>
<dbReference type="InterPro" id="IPR036737">
    <property type="entry name" value="OmpA-like_sf"/>
</dbReference>
<reference evidence="3 4" key="1">
    <citation type="submission" date="2018-10" db="EMBL/GenBank/DDBJ databases">
        <title>Transmission dynamics of multidrug resistant bacteria on intensive care unit surfaces.</title>
        <authorList>
            <person name="D'Souza A.W."/>
            <person name="Potter R.F."/>
            <person name="Wallace M."/>
            <person name="Shupe A."/>
            <person name="Patel S."/>
            <person name="Sun S."/>
            <person name="Gul D."/>
            <person name="Kwon J.H."/>
            <person name="Andleeb S."/>
            <person name="Burnham C.-A.D."/>
            <person name="Dantas G."/>
        </authorList>
    </citation>
    <scope>NUCLEOTIDE SEQUENCE [LARGE SCALE GENOMIC DNA]</scope>
    <source>
        <strain evidence="3 4">PX_177</strain>
    </source>
</reference>
<evidence type="ECO:0000259" key="2">
    <source>
        <dbReference type="Pfam" id="PF00691"/>
    </source>
</evidence>
<evidence type="ECO:0000313" key="3">
    <source>
        <dbReference type="EMBL" id="RRV10023.1"/>
    </source>
</evidence>
<dbReference type="EMBL" id="RHQL01000008">
    <property type="protein sequence ID" value="RRV10023.1"/>
    <property type="molecule type" value="Genomic_DNA"/>
</dbReference>
<comment type="caution">
    <text evidence="3">The sequence shown here is derived from an EMBL/GenBank/DDBJ whole genome shotgun (WGS) entry which is preliminary data.</text>
</comment>
<dbReference type="Gene3D" id="3.30.1330.60">
    <property type="entry name" value="OmpA-like domain"/>
    <property type="match status" value="1"/>
</dbReference>
<evidence type="ECO:0000256" key="1">
    <source>
        <dbReference type="SAM" id="SignalP"/>
    </source>
</evidence>
<dbReference type="AlphaFoldDB" id="A0A3R8W8X1"/>
<dbReference type="RefSeq" id="WP_125877851.1">
    <property type="nucleotide sequence ID" value="NZ_RHQL01000008.1"/>
</dbReference>
<keyword evidence="1" id="KW-0732">Signal</keyword>
<feature type="signal peptide" evidence="1">
    <location>
        <begin position="1"/>
        <end position="29"/>
    </location>
</feature>
<feature type="domain" description="OmpA-like" evidence="2">
    <location>
        <begin position="100"/>
        <end position="182"/>
    </location>
</feature>
<gene>
    <name evidence="3" type="ORF">EGJ28_15155</name>
</gene>
<name>A0A3R8W8X1_9GAMM</name>
<sequence>MEWRRTHFSGKIAASFLAYLCFTSPPADAGALKAKQLEELWSVDGPSRDTTIKAIIACLETLNTPQGETGGKALGANKACKDKPNQISFLSLNRRPAIDQRQTLASLGQLLNRPEARQINLRIVGHATCREVSLRDPYAMKLTLKRAKAIGDLLARSGRVDGDRLIAEGRGYFEPLETEKSQKDGKPDQDACKVGTPYAKNARVEFAIDTPIGLTYGLAAGQDVSALGGGDPLPRPNQSPRDKAPAAAAAAAAVPASPTAIRYFPAGLRPGPIFSISLSRAVAHFRINPSTVTPSSCAGYRTAWQVLPEISNLDKGAGTVALRLRTALVRSEDQNRQRDHIELFLDIDGREERKGSGPAFAGHWAMRERAVLALRLAMTGSAYRSQTSAALDRQAGWGTDAEDGKPATPADFVRNCGFKGDAENSDTASWSEAQSAYDHVIAALPATPEDLLARRLELNSLQGFVALRAGYQLCISPAGAAVKQDGNERGEITFQLAFAPQTCAIAREFTFATGRTGLTVGGGTWRVANEITMLPSLDKNENRVVVTRWRDLVDPSRSSRAYLFSARKFLPAYMDQWILGTLNDQQANNTNHADYLLGIRNPAPPNSSDLGLFFADRFLDEVDEACIGGSGKFKAVPLPGTYQRLRPADLYDSGQAQGLITSAKTAYTRCATAERFAEITANLPIRVRDEPTFVPIGTTWGELASEHRTSGRNLYKGAASSVAAEALFGERARAATFSQGAARALPILPGDSIGW</sequence>
<feature type="chain" id="PRO_5018540950" description="OmpA-like domain-containing protein" evidence="1">
    <location>
        <begin position="30"/>
        <end position="755"/>
    </location>
</feature>
<dbReference type="InterPro" id="IPR006665">
    <property type="entry name" value="OmpA-like"/>
</dbReference>
<dbReference type="Pfam" id="PF00691">
    <property type="entry name" value="OmpA"/>
    <property type="match status" value="1"/>
</dbReference>
<dbReference type="Proteomes" id="UP000276506">
    <property type="component" value="Unassembled WGS sequence"/>
</dbReference>
<evidence type="ECO:0000313" key="4">
    <source>
        <dbReference type="Proteomes" id="UP000276506"/>
    </source>
</evidence>
<protein>
    <recommendedName>
        <fullName evidence="2">OmpA-like domain-containing protein</fullName>
    </recommendedName>
</protein>
<dbReference type="SUPFAM" id="SSF103088">
    <property type="entry name" value="OmpA-like"/>
    <property type="match status" value="1"/>
</dbReference>
<accession>A0A3R8W8X1</accession>